<dbReference type="GO" id="GO:0047631">
    <property type="term" value="F:ADP-ribose diphosphatase activity"/>
    <property type="evidence" value="ECO:0007669"/>
    <property type="project" value="InterPro"/>
</dbReference>
<gene>
    <name evidence="2" type="ORF">PTSG_11463</name>
</gene>
<sequence length="771" mass="82644">MSPPPSAHEHAHSDTEAATPTPPAPPVPPASSLSSALTPSPSSPDPSRTTHGKRRDVRGTIGRYIEEPKTTHHSGDRTHDDPFQQVVVQEYADTTKEGISKQARDIQLRAIAIRSKNAKRETVFQSLASKAAKTDDYEEDLMARVRAENDARIADAALHSNSNDDHLAGVVEGDTSQFRALLEELGPAAKHSKNSSFGFGDEALLSESTTEDNSAALRQHGTQDQHAASTYNYNGSVGADDSTYKRGYGGDNGDNDDNNNDNDDDDDEGDDDEDYDEGLASSSSHASYDVSASTLHGRFALRDPIPGLSSSDTDISRLDKPGRSSIKPPSSPVPAKAKRVRWARAVTVVDTAGRLSPVVRSPRNPPVQHRNNPYCGSPLPQRAGSGRSFSTITPVVVSPTHDKVPGNTSGNSGGDGGDGGERHHHDSQQQRHEGRGLRRDQRHRTSTPPPPRSFSPTVDVVAREAEDAYITIVANNSMSSSTNTTTTATTMTIGRSTTRETRARASITRGDSTDEYRGFADIHDDGDDGGDDGDSDDGGDHLRAGRSNADNTHTSPTPDTSTGHASQRSLYANVPGVIKGAVLQRSWLENDVSYQPADYTATAVLSAGDADPQDPSSIRFNASGIAAEDGVDRRSVAGTYVVFNNRPLNPCGRTGIAGRGVLKRWGPNPTFHCFVTRYARDASGKLLMTKGAQSLEVLLLQFPGGDFDAPQVKSNTADAFLSMLLDKGRHDLRTLSSQSARVSALRIDTAELSRQLESTLGAKQPLRSCYK</sequence>
<accession>F2UTI6</accession>
<dbReference type="GeneID" id="16068037"/>
<dbReference type="OrthoDB" id="9983120at2759"/>
<feature type="compositionally biased region" description="Polar residues" evidence="1">
    <location>
        <begin position="548"/>
        <end position="566"/>
    </location>
</feature>
<feature type="compositionally biased region" description="Acidic residues" evidence="1">
    <location>
        <begin position="524"/>
        <end position="537"/>
    </location>
</feature>
<dbReference type="InParanoid" id="F2UTI6"/>
<reference evidence="2" key="1">
    <citation type="submission" date="2009-08" db="EMBL/GenBank/DDBJ databases">
        <title>Annotation of Salpingoeca rosetta.</title>
        <authorList>
            <consortium name="The Broad Institute Genome Sequencing Platform"/>
            <person name="Russ C."/>
            <person name="Cuomo C."/>
            <person name="Burger G."/>
            <person name="Gray M.W."/>
            <person name="Holland P.W.H."/>
            <person name="King N."/>
            <person name="Lang F.B.F."/>
            <person name="Roger A.J."/>
            <person name="Ruiz-Trillo I."/>
            <person name="Young S.K."/>
            <person name="Zeng Q."/>
            <person name="Gargeya S."/>
            <person name="Alvarado L."/>
            <person name="Berlin A."/>
            <person name="Chapman S.B."/>
            <person name="Chen Z."/>
            <person name="Freedman E."/>
            <person name="Gellesch M."/>
            <person name="Goldberg J."/>
            <person name="Griggs A."/>
            <person name="Gujja S."/>
            <person name="Heilman E."/>
            <person name="Heiman D."/>
            <person name="Howarth C."/>
            <person name="Mehta T."/>
            <person name="Neiman D."/>
            <person name="Pearson M."/>
            <person name="Roberts A."/>
            <person name="Saif S."/>
            <person name="Shea T."/>
            <person name="Shenoy N."/>
            <person name="Sisk P."/>
            <person name="Stolte C."/>
            <person name="Sykes S."/>
            <person name="White J."/>
            <person name="Yandava C."/>
            <person name="Haas B."/>
            <person name="Nusbaum C."/>
            <person name="Birren B."/>
        </authorList>
    </citation>
    <scope>NUCLEOTIDE SEQUENCE [LARGE SCALE GENOMIC DNA]</scope>
    <source>
        <strain evidence="2">ATCC 50818</strain>
    </source>
</reference>
<organism evidence="3">
    <name type="scientific">Salpingoeca rosetta (strain ATCC 50818 / BSB-021)</name>
    <dbReference type="NCBI Taxonomy" id="946362"/>
    <lineage>
        <taxon>Eukaryota</taxon>
        <taxon>Choanoflagellata</taxon>
        <taxon>Craspedida</taxon>
        <taxon>Salpingoecidae</taxon>
        <taxon>Salpingoeca</taxon>
    </lineage>
</organism>
<dbReference type="KEGG" id="sre:PTSG_11463"/>
<evidence type="ECO:0000256" key="1">
    <source>
        <dbReference type="SAM" id="MobiDB-lite"/>
    </source>
</evidence>
<feature type="compositionally biased region" description="Acidic residues" evidence="1">
    <location>
        <begin position="253"/>
        <end position="277"/>
    </location>
</feature>
<feature type="compositionally biased region" description="Low complexity" evidence="1">
    <location>
        <begin position="30"/>
        <end position="49"/>
    </location>
</feature>
<dbReference type="PANTHER" id="PTHR13030">
    <property type="entry name" value="NUDIX HYDROLASE"/>
    <property type="match status" value="1"/>
</dbReference>
<feature type="region of interest" description="Disordered" evidence="1">
    <location>
        <begin position="494"/>
        <end position="566"/>
    </location>
</feature>
<dbReference type="Proteomes" id="UP000007799">
    <property type="component" value="Unassembled WGS sequence"/>
</dbReference>
<dbReference type="InterPro" id="IPR015797">
    <property type="entry name" value="NUDIX_hydrolase-like_dom_sf"/>
</dbReference>
<dbReference type="EMBL" id="GL833048">
    <property type="protein sequence ID" value="EGD83708.1"/>
    <property type="molecule type" value="Genomic_DNA"/>
</dbReference>
<keyword evidence="3" id="KW-1185">Reference proteome</keyword>
<feature type="compositionally biased region" description="Basic and acidic residues" evidence="1">
    <location>
        <begin position="64"/>
        <end position="82"/>
    </location>
</feature>
<feature type="compositionally biased region" description="Pro residues" evidence="1">
    <location>
        <begin position="20"/>
        <end position="29"/>
    </location>
</feature>
<dbReference type="Pfam" id="PF25969">
    <property type="entry name" value="NUDT9_N"/>
    <property type="match status" value="1"/>
</dbReference>
<feature type="compositionally biased region" description="Polar residues" evidence="1">
    <location>
        <begin position="220"/>
        <end position="235"/>
    </location>
</feature>
<protein>
    <submittedName>
        <fullName evidence="2">Uncharacterized protein</fullName>
    </submittedName>
</protein>
<dbReference type="SUPFAM" id="SSF55811">
    <property type="entry name" value="Nudix"/>
    <property type="match status" value="1"/>
</dbReference>
<evidence type="ECO:0000313" key="2">
    <source>
        <dbReference type="EMBL" id="EGD83708.1"/>
    </source>
</evidence>
<feature type="region of interest" description="Disordered" evidence="1">
    <location>
        <begin position="301"/>
        <end position="340"/>
    </location>
</feature>
<evidence type="ECO:0000313" key="3">
    <source>
        <dbReference type="Proteomes" id="UP000007799"/>
    </source>
</evidence>
<dbReference type="AlphaFoldDB" id="F2UTI6"/>
<feature type="non-terminal residue" evidence="2">
    <location>
        <position position="771"/>
    </location>
</feature>
<proteinExistence type="predicted"/>
<dbReference type="PANTHER" id="PTHR13030:SF8">
    <property type="entry name" value="ADP-RIBOSE PYROPHOSPHATASE, MITOCHONDRIAL"/>
    <property type="match status" value="1"/>
</dbReference>
<feature type="compositionally biased region" description="Low complexity" evidence="1">
    <location>
        <begin position="278"/>
        <end position="289"/>
    </location>
</feature>
<feature type="region of interest" description="Disordered" evidence="1">
    <location>
        <begin position="208"/>
        <end position="289"/>
    </location>
</feature>
<feature type="region of interest" description="Disordered" evidence="1">
    <location>
        <begin position="1"/>
        <end position="83"/>
    </location>
</feature>
<dbReference type="eggNOG" id="KOG4195">
    <property type="taxonomic scope" value="Eukaryota"/>
</dbReference>
<dbReference type="InterPro" id="IPR039989">
    <property type="entry name" value="NUDT9"/>
</dbReference>
<feature type="region of interest" description="Disordered" evidence="1">
    <location>
        <begin position="356"/>
        <end position="459"/>
    </location>
</feature>
<feature type="compositionally biased region" description="Basic and acidic residues" evidence="1">
    <location>
        <begin position="419"/>
        <end position="439"/>
    </location>
</feature>
<name>F2UTI6_SALR5</name>
<dbReference type="RefSeq" id="XP_004987518.1">
    <property type="nucleotide sequence ID" value="XM_004987461.1"/>
</dbReference>
<feature type="compositionally biased region" description="Basic and acidic residues" evidence="1">
    <location>
        <begin position="511"/>
        <end position="523"/>
    </location>
</feature>